<dbReference type="NCBIfam" id="TIGR01933">
    <property type="entry name" value="hflK"/>
    <property type="match status" value="1"/>
</dbReference>
<evidence type="ECO:0000313" key="11">
    <source>
        <dbReference type="EMBL" id="PTB88885.1"/>
    </source>
</evidence>
<dbReference type="AlphaFoldDB" id="A0A2T4CNQ1"/>
<keyword evidence="9" id="KW-0645">Protease</keyword>
<evidence type="ECO:0000256" key="4">
    <source>
        <dbReference type="ARBA" id="ARBA00022989"/>
    </source>
</evidence>
<evidence type="ECO:0000256" key="7">
    <source>
        <dbReference type="SAM" id="MobiDB-lite"/>
    </source>
</evidence>
<dbReference type="GO" id="GO:0016020">
    <property type="term" value="C:membrane"/>
    <property type="evidence" value="ECO:0007669"/>
    <property type="project" value="UniProtKB-SubCell"/>
</dbReference>
<evidence type="ECO:0000313" key="13">
    <source>
        <dbReference type="Proteomes" id="UP000243022"/>
    </source>
</evidence>
<reference evidence="12 13" key="1">
    <citation type="submission" date="2018-03" db="EMBL/GenBank/DDBJ databases">
        <title>Cross-interface Injection: A General Nanoliter Liquid Handling Method Applied to Single Cells Genome Amplification Automated Nanoliter Liquid Handling Applied to Single Cell Multiple Displacement Amplification.</title>
        <authorList>
            <person name="Yun J."/>
            <person name="Xu P."/>
            <person name="Xu J."/>
            <person name="Dai X."/>
            <person name="Wang Y."/>
            <person name="Zheng X."/>
            <person name="Cao C."/>
            <person name="Yi Q."/>
            <person name="Zhu Y."/>
            <person name="Wang L."/>
            <person name="Dong Z."/>
            <person name="Huang Y."/>
            <person name="Huang L."/>
            <person name="Du W."/>
        </authorList>
    </citation>
    <scope>NUCLEOTIDE SEQUENCE [LARGE SCALE GENOMIC DNA]</scope>
    <source>
        <strain evidence="11 12">A9-4</strain>
        <strain evidence="10">Z-D3-2</strain>
        <strain evidence="9 13">Z-E1-2</strain>
    </source>
</reference>
<dbReference type="InterPro" id="IPR036013">
    <property type="entry name" value="Band_7/SPFH_dom_sf"/>
</dbReference>
<keyword evidence="3 6" id="KW-0812">Transmembrane</keyword>
<dbReference type="InterPro" id="IPR001107">
    <property type="entry name" value="Band_7"/>
</dbReference>
<organism evidence="9 13">
    <name type="scientific">Pseudidiomarina aestuarii</name>
    <dbReference type="NCBI Taxonomy" id="624146"/>
    <lineage>
        <taxon>Bacteria</taxon>
        <taxon>Pseudomonadati</taxon>
        <taxon>Pseudomonadota</taxon>
        <taxon>Gammaproteobacteria</taxon>
        <taxon>Alteromonadales</taxon>
        <taxon>Idiomarinaceae</taxon>
        <taxon>Pseudidiomarina</taxon>
    </lineage>
</organism>
<dbReference type="SMART" id="SM00244">
    <property type="entry name" value="PHB"/>
    <property type="match status" value="1"/>
</dbReference>
<keyword evidence="9" id="KW-0378">Hydrolase</keyword>
<dbReference type="InterPro" id="IPR050710">
    <property type="entry name" value="Band7/mec-2_domain"/>
</dbReference>
<dbReference type="PRINTS" id="PR00721">
    <property type="entry name" value="STOMATIN"/>
</dbReference>
<dbReference type="Proteomes" id="UP000243022">
    <property type="component" value="Unassembled WGS sequence"/>
</dbReference>
<dbReference type="Pfam" id="PF01145">
    <property type="entry name" value="Band_7"/>
    <property type="match status" value="1"/>
</dbReference>
<dbReference type="SUPFAM" id="SSF117892">
    <property type="entry name" value="Band 7/SPFH domain"/>
    <property type="match status" value="1"/>
</dbReference>
<feature type="region of interest" description="Disordered" evidence="7">
    <location>
        <begin position="1"/>
        <end position="30"/>
    </location>
</feature>
<accession>A0A2T4CNQ1</accession>
<dbReference type="GO" id="GO:0006508">
    <property type="term" value="P:proteolysis"/>
    <property type="evidence" value="ECO:0007669"/>
    <property type="project" value="UniProtKB-KW"/>
</dbReference>
<evidence type="ECO:0000256" key="2">
    <source>
        <dbReference type="ARBA" id="ARBA00006971"/>
    </source>
</evidence>
<evidence type="ECO:0000313" key="10">
    <source>
        <dbReference type="EMBL" id="PTB86071.1"/>
    </source>
</evidence>
<comment type="caution">
    <text evidence="9">The sequence shown here is derived from an EMBL/GenBank/DDBJ whole genome shotgun (WGS) entry which is preliminary data.</text>
</comment>
<feature type="region of interest" description="Disordered" evidence="7">
    <location>
        <begin position="344"/>
        <end position="395"/>
    </location>
</feature>
<feature type="compositionally biased region" description="Low complexity" evidence="7">
    <location>
        <begin position="365"/>
        <end position="386"/>
    </location>
</feature>
<comment type="subunit">
    <text evidence="6">HflC and HflK may interact to form a multimeric complex.</text>
</comment>
<proteinExistence type="inferred from homology"/>
<comment type="similarity">
    <text evidence="2 6">Belongs to the band 7/mec-2 family. HflK subfamily.</text>
</comment>
<evidence type="ECO:0000256" key="6">
    <source>
        <dbReference type="RuleBase" id="RU364113"/>
    </source>
</evidence>
<dbReference type="CDD" id="cd03404">
    <property type="entry name" value="SPFH_HflK"/>
    <property type="match status" value="1"/>
</dbReference>
<evidence type="ECO:0000259" key="8">
    <source>
        <dbReference type="SMART" id="SM00244"/>
    </source>
</evidence>
<dbReference type="InterPro" id="IPR001972">
    <property type="entry name" value="Stomatin_HflK_fam"/>
</dbReference>
<evidence type="ECO:0000256" key="3">
    <source>
        <dbReference type="ARBA" id="ARBA00022692"/>
    </source>
</evidence>
<dbReference type="InterPro" id="IPR020980">
    <property type="entry name" value="Membrane_HflK_N"/>
</dbReference>
<gene>
    <name evidence="9" type="primary">hflK</name>
    <name evidence="11" type="ORF">C9928_05275</name>
    <name evidence="10" type="ORF">C9940_03885</name>
    <name evidence="9" type="ORF">C9986_00750</name>
</gene>
<evidence type="ECO:0000256" key="5">
    <source>
        <dbReference type="ARBA" id="ARBA00023136"/>
    </source>
</evidence>
<dbReference type="EMBL" id="PYVS01000007">
    <property type="protein sequence ID" value="PTB83185.1"/>
    <property type="molecule type" value="Genomic_DNA"/>
</dbReference>
<comment type="function">
    <text evidence="6">HflC and HflK could encode or regulate a protease.</text>
</comment>
<protein>
    <recommendedName>
        <fullName evidence="6">Protein HflK</fullName>
    </recommendedName>
</protein>
<evidence type="ECO:0000313" key="12">
    <source>
        <dbReference type="Proteomes" id="UP000241514"/>
    </source>
</evidence>
<dbReference type="Pfam" id="PF12221">
    <property type="entry name" value="HflK_N"/>
    <property type="match status" value="1"/>
</dbReference>
<name>A0A2T4CNQ1_9GAMM</name>
<feature type="compositionally biased region" description="Polar residues" evidence="7">
    <location>
        <begin position="1"/>
        <end position="11"/>
    </location>
</feature>
<feature type="domain" description="Band 7" evidence="8">
    <location>
        <begin position="80"/>
        <end position="240"/>
    </location>
</feature>
<comment type="subcellular location">
    <subcellularLocation>
        <location evidence="1">Membrane</location>
        <topology evidence="1">Single-pass membrane protein</topology>
    </subcellularLocation>
</comment>
<keyword evidence="5 6" id="KW-0472">Membrane</keyword>
<dbReference type="PANTHER" id="PTHR43327">
    <property type="entry name" value="STOMATIN-LIKE PROTEIN 2, MITOCHONDRIAL"/>
    <property type="match status" value="1"/>
</dbReference>
<feature type="transmembrane region" description="Helical" evidence="6">
    <location>
        <begin position="65"/>
        <end position="85"/>
    </location>
</feature>
<dbReference type="EMBL" id="PYVN01000042">
    <property type="protein sequence ID" value="PTB86071.1"/>
    <property type="molecule type" value="Genomic_DNA"/>
</dbReference>
<dbReference type="Gene3D" id="3.30.479.30">
    <property type="entry name" value="Band 7 domain"/>
    <property type="match status" value="1"/>
</dbReference>
<evidence type="ECO:0000313" key="9">
    <source>
        <dbReference type="EMBL" id="PTB83185.1"/>
    </source>
</evidence>
<evidence type="ECO:0000256" key="1">
    <source>
        <dbReference type="ARBA" id="ARBA00004167"/>
    </source>
</evidence>
<sequence length="395" mass="43888">MAWNQPGNGNNNDRDPWKNQGGREQGPPDLDEAVKNLLAKLGFGGNKGGAGRSSGSSSGGLPTKGLGIIAVLALVVWFIAGFYTVKEAERGVVLRFGQYSDLVESGLHWRPVFIDSVETVDVSNVRQFQSDGFMLTQDENVVQVELDVQYRVVNPRDYLYAVENADDSLQQATDSALRFVVGHSTMDEVLTVGRENVRAQTLELLETIIAPYQLGIQVVDVNLLPARPPEAVKDAFDDAIAAQEDEQRFIREAEAYAREIEPLARGQVRRLLQEAQAYREQTVLRAQGEVARFNELLPQYKAAPEVTRQRLYLETLERIYAENAKVFVDVEGSNNMMYLPLDKILEQQRNRPTQNRSNDSEAMMNSRSQSNSSSNQSSSQQSSSGRVSDRSGGRG</sequence>
<dbReference type="InterPro" id="IPR010201">
    <property type="entry name" value="HflK"/>
</dbReference>
<dbReference type="PANTHER" id="PTHR43327:SF2">
    <property type="entry name" value="MODULATOR OF FTSH PROTEASE HFLK"/>
    <property type="match status" value="1"/>
</dbReference>
<keyword evidence="4 6" id="KW-1133">Transmembrane helix</keyword>
<dbReference type="EMBL" id="PYVG01000029">
    <property type="protein sequence ID" value="PTB88885.1"/>
    <property type="molecule type" value="Genomic_DNA"/>
</dbReference>
<dbReference type="GO" id="GO:0008233">
    <property type="term" value="F:peptidase activity"/>
    <property type="evidence" value="ECO:0007669"/>
    <property type="project" value="UniProtKB-KW"/>
</dbReference>
<dbReference type="Proteomes" id="UP000241514">
    <property type="component" value="Unassembled WGS sequence"/>
</dbReference>